<dbReference type="GO" id="GO:0012505">
    <property type="term" value="C:endomembrane system"/>
    <property type="evidence" value="ECO:0007669"/>
    <property type="project" value="TreeGrafter"/>
</dbReference>
<dbReference type="Proteomes" id="UP000270094">
    <property type="component" value="Unassembled WGS sequence"/>
</dbReference>
<comment type="similarity">
    <text evidence="2">Belongs to the CLPTM1 family.</text>
</comment>
<feature type="transmembrane region" description="Helical" evidence="6">
    <location>
        <begin position="141"/>
        <end position="160"/>
    </location>
</feature>
<evidence type="ECO:0000256" key="2">
    <source>
        <dbReference type="ARBA" id="ARBA00009310"/>
    </source>
</evidence>
<evidence type="ECO:0000256" key="6">
    <source>
        <dbReference type="SAM" id="Phobius"/>
    </source>
</evidence>
<evidence type="ECO:0000313" key="8">
    <source>
        <dbReference type="Proteomes" id="UP000270094"/>
    </source>
</evidence>
<evidence type="ECO:0000256" key="3">
    <source>
        <dbReference type="ARBA" id="ARBA00022692"/>
    </source>
</evidence>
<evidence type="ECO:0000256" key="5">
    <source>
        <dbReference type="ARBA" id="ARBA00023136"/>
    </source>
</evidence>
<proteinExistence type="inferred from homology"/>
<feature type="transmembrane region" description="Helical" evidence="6">
    <location>
        <begin position="109"/>
        <end position="129"/>
    </location>
</feature>
<feature type="transmembrane region" description="Helical" evidence="6">
    <location>
        <begin position="49"/>
        <end position="68"/>
    </location>
</feature>
<protein>
    <submittedName>
        <fullName evidence="7">Uncharacterized protein</fullName>
    </submittedName>
</protein>
<evidence type="ECO:0000256" key="1">
    <source>
        <dbReference type="ARBA" id="ARBA00004141"/>
    </source>
</evidence>
<dbReference type="PANTHER" id="PTHR21347">
    <property type="entry name" value="CLEFT LIP AND PALATE ASSOCIATED TRANSMEMBRANE PROTEIN-RELATED"/>
    <property type="match status" value="1"/>
</dbReference>
<feature type="non-terminal residue" evidence="7">
    <location>
        <position position="1"/>
    </location>
</feature>
<dbReference type="AlphaFoldDB" id="A0A3P7KHS9"/>
<accession>A0A3P7KHS9</accession>
<keyword evidence="5 6" id="KW-0472">Membrane</keyword>
<evidence type="ECO:0000313" key="7">
    <source>
        <dbReference type="EMBL" id="VDM67748.1"/>
    </source>
</evidence>
<keyword evidence="4 6" id="KW-1133">Transmembrane helix</keyword>
<feature type="transmembrane region" description="Helical" evidence="6">
    <location>
        <begin position="20"/>
        <end position="42"/>
    </location>
</feature>
<dbReference type="GO" id="GO:0016020">
    <property type="term" value="C:membrane"/>
    <property type="evidence" value="ECO:0007669"/>
    <property type="project" value="UniProtKB-SubCell"/>
</dbReference>
<comment type="subcellular location">
    <subcellularLocation>
        <location evidence="1">Membrane</location>
        <topology evidence="1">Multi-pass membrane protein</topology>
    </subcellularLocation>
</comment>
<name>A0A3P7KHS9_STRVU</name>
<evidence type="ECO:0000256" key="4">
    <source>
        <dbReference type="ARBA" id="ARBA00022989"/>
    </source>
</evidence>
<keyword evidence="8" id="KW-1185">Reference proteome</keyword>
<organism evidence="7 8">
    <name type="scientific">Strongylus vulgaris</name>
    <name type="common">Blood worm</name>
    <dbReference type="NCBI Taxonomy" id="40348"/>
    <lineage>
        <taxon>Eukaryota</taxon>
        <taxon>Metazoa</taxon>
        <taxon>Ecdysozoa</taxon>
        <taxon>Nematoda</taxon>
        <taxon>Chromadorea</taxon>
        <taxon>Rhabditida</taxon>
        <taxon>Rhabditina</taxon>
        <taxon>Rhabditomorpha</taxon>
        <taxon>Strongyloidea</taxon>
        <taxon>Strongylidae</taxon>
        <taxon>Strongylus</taxon>
    </lineage>
</organism>
<dbReference type="EMBL" id="UYYB01006394">
    <property type="protein sequence ID" value="VDM67748.1"/>
    <property type="molecule type" value="Genomic_DNA"/>
</dbReference>
<sequence>SPGNNVESELTTLVAFQVPVISESADVTVVVSLLPTVFEFLAFKNDTRLSVCSVLFNIFLVIYSNRYIPFLPSLKFSDKGFYVESATKDYFQMFTNYKLKFACLPWGMLTYKFISTFIDDMFVFVIRMPMLYRIGRFRDDIMFLVSYIFLTCISPIVNAVN</sequence>
<dbReference type="PANTHER" id="PTHR21347:SF14">
    <property type="entry name" value="LIPID SCRAMBLASE CLPTM1-RELATED"/>
    <property type="match status" value="1"/>
</dbReference>
<dbReference type="InterPro" id="IPR008429">
    <property type="entry name" value="CLPTM1"/>
</dbReference>
<keyword evidence="3 6" id="KW-0812">Transmembrane</keyword>
<gene>
    <name evidence="7" type="ORF">SVUK_LOCUS2746</name>
</gene>
<dbReference type="OrthoDB" id="378564at2759"/>
<reference evidence="7 8" key="1">
    <citation type="submission" date="2018-11" db="EMBL/GenBank/DDBJ databases">
        <authorList>
            <consortium name="Pathogen Informatics"/>
        </authorList>
    </citation>
    <scope>NUCLEOTIDE SEQUENCE [LARGE SCALE GENOMIC DNA]</scope>
</reference>